<dbReference type="PROSITE" id="PS51257">
    <property type="entry name" value="PROKAR_LIPOPROTEIN"/>
    <property type="match status" value="1"/>
</dbReference>
<dbReference type="EMBL" id="JALJYF010000001">
    <property type="protein sequence ID" value="MCP1726916.1"/>
    <property type="molecule type" value="Genomic_DNA"/>
</dbReference>
<evidence type="ECO:0000313" key="1">
    <source>
        <dbReference type="EMBL" id="MCP1726916.1"/>
    </source>
</evidence>
<dbReference type="Proteomes" id="UP001523550">
    <property type="component" value="Unassembled WGS sequence"/>
</dbReference>
<gene>
    <name evidence="1" type="ORF">J2T60_000881</name>
</gene>
<evidence type="ECO:0000313" key="2">
    <source>
        <dbReference type="Proteomes" id="UP001523550"/>
    </source>
</evidence>
<dbReference type="RefSeq" id="WP_253445961.1">
    <property type="nucleotide sequence ID" value="NZ_JALJYF010000001.1"/>
</dbReference>
<evidence type="ECO:0008006" key="3">
    <source>
        <dbReference type="Google" id="ProtNLM"/>
    </source>
</evidence>
<keyword evidence="2" id="KW-1185">Reference proteome</keyword>
<comment type="caution">
    <text evidence="1">The sequence shown here is derived from an EMBL/GenBank/DDBJ whole genome shotgun (WGS) entry which is preliminary data.</text>
</comment>
<proteinExistence type="predicted"/>
<accession>A0ABT1G6N5</accession>
<reference evidence="1 2" key="1">
    <citation type="submission" date="2022-03" db="EMBL/GenBank/DDBJ databases">
        <title>Genomic Encyclopedia of Type Strains, Phase III (KMG-III): the genomes of soil and plant-associated and newly described type strains.</title>
        <authorList>
            <person name="Whitman W."/>
        </authorList>
    </citation>
    <scope>NUCLEOTIDE SEQUENCE [LARGE SCALE GENOMIC DNA]</scope>
    <source>
        <strain evidence="1 2">BSker1</strain>
    </source>
</reference>
<sequence length="383" mass="41518">MFALLAKRISVLGVLAAIIALVGCELPSNDGQAGSEYPFRIQALGELTLEQAESGILGRSDTINARDGSYYKVYAIEAEKDDLLRFKARSDAFTPVLSLFTLDGTPLGSTAMDGYMENQAASLIQKVTSSGRYLVVLSGNHAGDMGSFNLQMETLSTDGVLDFPGSVTGALYSGEAHHPTRGTPMRVYPISLEEDAALDIRLDSDDFDAYLTLIEQPNSRVVVEDDDSGEGLNARIMTRLPAGDYEILATSLGNTGMFTLSADIADVPEVPEFVFGESYQGHLGFNRQPVPDTHRTGQPLRFVVEERGELTATMTSMELDTYLVLTDDSNTVISFNDDAVDMGTNSKIVETLDPGEYVLWATSYGGNESGRFQIDTDLKPQPE</sequence>
<name>A0ABT1G6N5_9GAMM</name>
<organism evidence="1 2">
    <name type="scientific">Natronospira proteinivora</name>
    <dbReference type="NCBI Taxonomy" id="1807133"/>
    <lineage>
        <taxon>Bacteria</taxon>
        <taxon>Pseudomonadati</taxon>
        <taxon>Pseudomonadota</taxon>
        <taxon>Gammaproteobacteria</taxon>
        <taxon>Natronospirales</taxon>
        <taxon>Natronospiraceae</taxon>
        <taxon>Natronospira</taxon>
    </lineage>
</organism>
<protein>
    <recommendedName>
        <fullName evidence="3">Pre-peptidase</fullName>
    </recommendedName>
</protein>
<dbReference type="Gene3D" id="2.60.120.380">
    <property type="match status" value="2"/>
</dbReference>